<evidence type="ECO:0000256" key="2">
    <source>
        <dbReference type="ARBA" id="ARBA00011900"/>
    </source>
</evidence>
<evidence type="ECO:0000259" key="8">
    <source>
        <dbReference type="Pfam" id="PF02384"/>
    </source>
</evidence>
<dbReference type="RefSeq" id="WP_057317498.1">
    <property type="nucleotide sequence ID" value="NZ_CYYK01000012.1"/>
</dbReference>
<evidence type="ECO:0000256" key="6">
    <source>
        <dbReference type="ARBA" id="ARBA00022747"/>
    </source>
</evidence>
<organism evidence="10 11">
    <name type="scientific">Parabacteroides distasonis</name>
    <dbReference type="NCBI Taxonomy" id="823"/>
    <lineage>
        <taxon>Bacteria</taxon>
        <taxon>Pseudomonadati</taxon>
        <taxon>Bacteroidota</taxon>
        <taxon>Bacteroidia</taxon>
        <taxon>Bacteroidales</taxon>
        <taxon>Tannerellaceae</taxon>
        <taxon>Parabacteroides</taxon>
    </lineage>
</organism>
<gene>
    <name evidence="10" type="ORF">ERS852380_03345</name>
</gene>
<dbReference type="Gene3D" id="1.20.1260.30">
    <property type="match status" value="1"/>
</dbReference>
<dbReference type="EC" id="2.1.1.72" evidence="2"/>
<evidence type="ECO:0000256" key="1">
    <source>
        <dbReference type="ARBA" id="ARBA00006594"/>
    </source>
</evidence>
<dbReference type="EMBL" id="CYYK01000012">
    <property type="protein sequence ID" value="CUO86897.1"/>
    <property type="molecule type" value="Genomic_DNA"/>
</dbReference>
<evidence type="ECO:0000256" key="4">
    <source>
        <dbReference type="ARBA" id="ARBA00022679"/>
    </source>
</evidence>
<dbReference type="PANTHER" id="PTHR42933:SF3">
    <property type="entry name" value="TYPE I RESTRICTION ENZYME MJAVIII METHYLASE SUBUNIT"/>
    <property type="match status" value="1"/>
</dbReference>
<dbReference type="PRINTS" id="PR00507">
    <property type="entry name" value="N12N6MTFRASE"/>
</dbReference>
<dbReference type="Pfam" id="PF02384">
    <property type="entry name" value="N6_Mtase"/>
    <property type="match status" value="1"/>
</dbReference>
<feature type="domain" description="DNA methylase adenine-specific" evidence="8">
    <location>
        <begin position="150"/>
        <end position="464"/>
    </location>
</feature>
<evidence type="ECO:0000313" key="10">
    <source>
        <dbReference type="EMBL" id="CUO86897.1"/>
    </source>
</evidence>
<keyword evidence="5" id="KW-0949">S-adenosyl-L-methionine</keyword>
<keyword evidence="3 10" id="KW-0489">Methyltransferase</keyword>
<dbReference type="GO" id="GO:0032259">
    <property type="term" value="P:methylation"/>
    <property type="evidence" value="ECO:0007669"/>
    <property type="project" value="UniProtKB-KW"/>
</dbReference>
<evidence type="ECO:0000256" key="5">
    <source>
        <dbReference type="ARBA" id="ARBA00022691"/>
    </source>
</evidence>
<dbReference type="InterPro" id="IPR038333">
    <property type="entry name" value="T1MK-like_N_sf"/>
</dbReference>
<keyword evidence="4 10" id="KW-0808">Transferase</keyword>
<dbReference type="GO" id="GO:0003677">
    <property type="term" value="F:DNA binding"/>
    <property type="evidence" value="ECO:0007669"/>
    <property type="project" value="InterPro"/>
</dbReference>
<evidence type="ECO:0000313" key="11">
    <source>
        <dbReference type="Proteomes" id="UP000095455"/>
    </source>
</evidence>
<comment type="caution">
    <text evidence="10">The sequence shown here is derived from an EMBL/GenBank/DDBJ whole genome shotgun (WGS) entry which is preliminary data.</text>
</comment>
<dbReference type="InterPro" id="IPR003356">
    <property type="entry name" value="DNA_methylase_A-5"/>
</dbReference>
<evidence type="ECO:0000259" key="9">
    <source>
        <dbReference type="Pfam" id="PF12161"/>
    </source>
</evidence>
<keyword evidence="6" id="KW-0680">Restriction system</keyword>
<comment type="similarity">
    <text evidence="1">Belongs to the N(4)/N(6)-methyltransferase family.</text>
</comment>
<reference evidence="10 11" key="1">
    <citation type="submission" date="2015-09" db="EMBL/GenBank/DDBJ databases">
        <authorList>
            <consortium name="Pathogen Informatics"/>
        </authorList>
    </citation>
    <scope>NUCLEOTIDE SEQUENCE [LARGE SCALE GENOMIC DNA]</scope>
    <source>
        <strain evidence="10 11">2789STDY5608822</strain>
    </source>
</reference>
<comment type="catalytic activity">
    <reaction evidence="7">
        <text>a 2'-deoxyadenosine in DNA + S-adenosyl-L-methionine = an N(6)-methyl-2'-deoxyadenosine in DNA + S-adenosyl-L-homocysteine + H(+)</text>
        <dbReference type="Rhea" id="RHEA:15197"/>
        <dbReference type="Rhea" id="RHEA-COMP:12418"/>
        <dbReference type="Rhea" id="RHEA-COMP:12419"/>
        <dbReference type="ChEBI" id="CHEBI:15378"/>
        <dbReference type="ChEBI" id="CHEBI:57856"/>
        <dbReference type="ChEBI" id="CHEBI:59789"/>
        <dbReference type="ChEBI" id="CHEBI:90615"/>
        <dbReference type="ChEBI" id="CHEBI:90616"/>
        <dbReference type="EC" id="2.1.1.72"/>
    </reaction>
</comment>
<dbReference type="InterPro" id="IPR002052">
    <property type="entry name" value="DNA_methylase_N6_adenine_CS"/>
</dbReference>
<dbReference type="GO" id="GO:0009307">
    <property type="term" value="P:DNA restriction-modification system"/>
    <property type="evidence" value="ECO:0007669"/>
    <property type="project" value="UniProtKB-KW"/>
</dbReference>
<feature type="domain" description="N6 adenine-specific DNA methyltransferase N-terminal" evidence="9">
    <location>
        <begin position="7"/>
        <end position="140"/>
    </location>
</feature>
<dbReference type="AlphaFoldDB" id="A0A8D9LCF0"/>
<dbReference type="GO" id="GO:0008170">
    <property type="term" value="F:N-methyltransferase activity"/>
    <property type="evidence" value="ECO:0007669"/>
    <property type="project" value="InterPro"/>
</dbReference>
<sequence>MITGEKKHQVDNIWQIFWNSGFTQPSAIFEQITYLLFMKMLDEKQLEKESVANLTGDKLLNPTFPEGDWHNPSTDQDVPYNELRWHIFKEFEPSYMLNRVRNDVFIFLRSIGGTGSAYSKAMEDTVFQITNARLLSRVVEGIEELASDGADMMGDVYEYMLGKMAASGTNGQFRTPRHIIRMMVELMKPTLDDTICDPAMGSAGFLMEAAKYIQEHQSDELLNIETINRFRCEIFHGSDSDASMMRIGCMNMMLHDVDEPQLYYRNSLSDENNDANKYTLCLANPPFAGSLDQDDIAQTLKAAVKTKKTELLFLALMMRMLQSGGRCASVVPDTVLTGDAQAYKTIRSALVDNHCLQAVITMPSGVFQPYSGVSTAIIIFTKTGTGGTDKVWFYDMHADGFSLTTQRTPTPERNDIPDIISRFHSLEAEANRNRKEQSFFVSADEIRANGYDLSYKRYHEVEREAVVYDAPEVIIARMEERQKAIDAAFAEFKKLLNS</sequence>
<dbReference type="Gene3D" id="3.40.50.150">
    <property type="entry name" value="Vaccinia Virus protein VP39"/>
    <property type="match status" value="1"/>
</dbReference>
<dbReference type="InterPro" id="IPR051537">
    <property type="entry name" value="DNA_Adenine_Mtase"/>
</dbReference>
<dbReference type="InterPro" id="IPR029063">
    <property type="entry name" value="SAM-dependent_MTases_sf"/>
</dbReference>
<name>A0A8D9LCF0_PARDI</name>
<evidence type="ECO:0000256" key="3">
    <source>
        <dbReference type="ARBA" id="ARBA00022603"/>
    </source>
</evidence>
<dbReference type="PANTHER" id="PTHR42933">
    <property type="entry name" value="SLR6095 PROTEIN"/>
    <property type="match status" value="1"/>
</dbReference>
<accession>A0A8D9LCF0</accession>
<proteinExistence type="inferred from homology"/>
<evidence type="ECO:0000256" key="7">
    <source>
        <dbReference type="ARBA" id="ARBA00047942"/>
    </source>
</evidence>
<dbReference type="InterPro" id="IPR022749">
    <property type="entry name" value="D12N6_MeTrfase_N"/>
</dbReference>
<protein>
    <recommendedName>
        <fullName evidence="2">site-specific DNA-methyltransferase (adenine-specific)</fullName>
        <ecNumber evidence="2">2.1.1.72</ecNumber>
    </recommendedName>
</protein>
<dbReference type="SUPFAM" id="SSF53335">
    <property type="entry name" value="S-adenosyl-L-methionine-dependent methyltransferases"/>
    <property type="match status" value="1"/>
</dbReference>
<dbReference type="GO" id="GO:0009007">
    <property type="term" value="F:site-specific DNA-methyltransferase (adenine-specific) activity"/>
    <property type="evidence" value="ECO:0007669"/>
    <property type="project" value="UniProtKB-EC"/>
</dbReference>
<dbReference type="PROSITE" id="PS00092">
    <property type="entry name" value="N6_MTASE"/>
    <property type="match status" value="1"/>
</dbReference>
<dbReference type="Pfam" id="PF12161">
    <property type="entry name" value="HsdM_N"/>
    <property type="match status" value="1"/>
</dbReference>
<dbReference type="Proteomes" id="UP000095455">
    <property type="component" value="Unassembled WGS sequence"/>
</dbReference>